<protein>
    <submittedName>
        <fullName evidence="12">Cache domain-containing protein</fullName>
    </submittedName>
</protein>
<evidence type="ECO:0000313" key="13">
    <source>
        <dbReference type="Proteomes" id="UP000634530"/>
    </source>
</evidence>
<accession>A0A9E6PRK6</accession>
<feature type="domain" description="Methyl-accepting transducer" evidence="11">
    <location>
        <begin position="255"/>
        <end position="491"/>
    </location>
</feature>
<dbReference type="InterPro" id="IPR004089">
    <property type="entry name" value="MCPsignal_dom"/>
</dbReference>
<reference evidence="12 13" key="1">
    <citation type="journal article" date="2020" name="Microorganisms">
        <title>Reliable Identification of Environmental Pseudomonas Isolates Using the rpoD Gene.</title>
        <authorList>
            <consortium name="The Broad Institute Genome Sequencing Platform"/>
            <person name="Girard L."/>
            <person name="Lood C."/>
            <person name="Rokni-Zadeh H."/>
            <person name="van Noort V."/>
            <person name="Lavigne R."/>
            <person name="De Mot R."/>
        </authorList>
    </citation>
    <scope>NUCLEOTIDE SEQUENCE [LARGE SCALE GENOMIC DNA]</scope>
    <source>
        <strain evidence="12 13">RW8P3</strain>
    </source>
</reference>
<evidence type="ECO:0000256" key="8">
    <source>
        <dbReference type="ARBA" id="ARBA00029447"/>
    </source>
</evidence>
<dbReference type="Pfam" id="PF00015">
    <property type="entry name" value="MCPsignal"/>
    <property type="match status" value="1"/>
</dbReference>
<dbReference type="InterPro" id="IPR004090">
    <property type="entry name" value="Chemotax_Me-accpt_rcpt"/>
</dbReference>
<evidence type="ECO:0000256" key="7">
    <source>
        <dbReference type="ARBA" id="ARBA00023224"/>
    </source>
</evidence>
<proteinExistence type="inferred from homology"/>
<dbReference type="GO" id="GO:0005886">
    <property type="term" value="C:plasma membrane"/>
    <property type="evidence" value="ECO:0007669"/>
    <property type="project" value="UniProtKB-SubCell"/>
</dbReference>
<dbReference type="PANTHER" id="PTHR32089:SF112">
    <property type="entry name" value="LYSOZYME-LIKE PROTEIN-RELATED"/>
    <property type="match status" value="1"/>
</dbReference>
<dbReference type="FunFam" id="1.10.287.950:FF:000001">
    <property type="entry name" value="Methyl-accepting chemotaxis sensory transducer"/>
    <property type="match status" value="1"/>
</dbReference>
<dbReference type="PROSITE" id="PS50111">
    <property type="entry name" value="CHEMOTAXIS_TRANSDUC_2"/>
    <property type="match status" value="1"/>
</dbReference>
<dbReference type="AlphaFoldDB" id="A0A9E6PRK6"/>
<dbReference type="SUPFAM" id="SSF58104">
    <property type="entry name" value="Methyl-accepting chemotaxis protein (MCP) signaling domain"/>
    <property type="match status" value="1"/>
</dbReference>
<reference evidence="12 13" key="2">
    <citation type="journal article" date="2021" name="Microorganisms">
        <title>The Ever-Expanding Pseudomonas Genus: Description of 43 New Species and Partition of the Pseudomonas putida Group.</title>
        <authorList>
            <person name="Girard L."/>
            <person name="Lood C."/>
            <person name="Hofte M."/>
            <person name="Vandamme P."/>
            <person name="Rokni-Zadeh H."/>
            <person name="van Noort V."/>
            <person name="Lavigne R."/>
            <person name="De Mot R."/>
        </authorList>
    </citation>
    <scope>NUCLEOTIDE SEQUENCE [LARGE SCALE GENOMIC DNA]</scope>
    <source>
        <strain evidence="12 13">RW8P3</strain>
    </source>
</reference>
<comment type="similarity">
    <text evidence="8">Belongs to the methyl-accepting chemotaxis (MCP) protein family.</text>
</comment>
<sequence length="527" mass="56189">MVLTSIAGLAIVGGLALNTLHATMQEDKRSEIHSVLAMAARQVGYYQALEKSGKLSRGDAQAKAVEALSNMRYGTSTYVWARNIEGLGLVHAIADKVGKIDLGKAPNGKTSIQNYIDNTANSPFYYYDDFTKNPDTGDMAPKLNGITRIDGWNWFVGFGMFTSDIDKAYWKLAFNFIAVGIIVILVVVIVAWRISRSIYSSLGGEPAYAASVVGSITNGDLSQTISHRAGQRSLLTQVAQMQSNLREMITSIQHGAEQLGHAAEGLSGQMRQLDSASQQTSDATTATAAAIEEMSVTIEHISYSAGETEKNSASSTQLAADGEQLVNDAAKAIQDVSLKVEDASVMIEGLVKRTHEIDSIAGVIQNIASQTNLLALNAAIEAARAGEQGRGFAVVAEEVRNLAQRTSLATEEITSMITSIQNDTGSVVVSMNAVTPQVMQGVQLAEKAADALRDINREASATLVQVREVATSTTEQSLASASVAENIERISNMVEATAESVTHANSNVQSLERLAQGLRASVSRFVL</sequence>
<dbReference type="KEGG" id="pvw:HU752_008400"/>
<evidence type="ECO:0000256" key="1">
    <source>
        <dbReference type="ARBA" id="ARBA00004651"/>
    </source>
</evidence>
<evidence type="ECO:0000256" key="4">
    <source>
        <dbReference type="ARBA" id="ARBA00022692"/>
    </source>
</evidence>
<dbReference type="PANTHER" id="PTHR32089">
    <property type="entry name" value="METHYL-ACCEPTING CHEMOTAXIS PROTEIN MCPB"/>
    <property type="match status" value="1"/>
</dbReference>
<organism evidence="12 13">
    <name type="scientific">Pseudomonas vanderleydeniana</name>
    <dbReference type="NCBI Taxonomy" id="2745495"/>
    <lineage>
        <taxon>Bacteria</taxon>
        <taxon>Pseudomonadati</taxon>
        <taxon>Pseudomonadota</taxon>
        <taxon>Gammaproteobacteria</taxon>
        <taxon>Pseudomonadales</taxon>
        <taxon>Pseudomonadaceae</taxon>
        <taxon>Pseudomonas</taxon>
    </lineage>
</organism>
<dbReference type="PRINTS" id="PR00260">
    <property type="entry name" value="CHEMTRNSDUCR"/>
</dbReference>
<keyword evidence="6 10" id="KW-0472">Membrane</keyword>
<evidence type="ECO:0000313" key="12">
    <source>
        <dbReference type="EMBL" id="QXI31416.1"/>
    </source>
</evidence>
<dbReference type="Gene3D" id="3.30.450.20">
    <property type="entry name" value="PAS domain"/>
    <property type="match status" value="1"/>
</dbReference>
<evidence type="ECO:0000256" key="6">
    <source>
        <dbReference type="ARBA" id="ARBA00023136"/>
    </source>
</evidence>
<dbReference type="SMART" id="SM00283">
    <property type="entry name" value="MA"/>
    <property type="match status" value="1"/>
</dbReference>
<dbReference type="Proteomes" id="UP000634530">
    <property type="component" value="Chromosome"/>
</dbReference>
<evidence type="ECO:0000256" key="10">
    <source>
        <dbReference type="SAM" id="Phobius"/>
    </source>
</evidence>
<feature type="transmembrane region" description="Helical" evidence="10">
    <location>
        <begin position="168"/>
        <end position="192"/>
    </location>
</feature>
<evidence type="ECO:0000256" key="2">
    <source>
        <dbReference type="ARBA" id="ARBA00022475"/>
    </source>
</evidence>
<keyword evidence="7 9" id="KW-0807">Transducer</keyword>
<dbReference type="GO" id="GO:0007165">
    <property type="term" value="P:signal transduction"/>
    <property type="evidence" value="ECO:0007669"/>
    <property type="project" value="UniProtKB-KW"/>
</dbReference>
<name>A0A9E6PRK6_9PSED</name>
<dbReference type="SMART" id="SM01049">
    <property type="entry name" value="Cache_2"/>
    <property type="match status" value="1"/>
</dbReference>
<gene>
    <name evidence="12" type="ORF">HU752_008400</name>
</gene>
<dbReference type="CDD" id="cd11386">
    <property type="entry name" value="MCP_signal"/>
    <property type="match status" value="1"/>
</dbReference>
<dbReference type="Gene3D" id="1.10.287.950">
    <property type="entry name" value="Methyl-accepting chemotaxis protein"/>
    <property type="match status" value="1"/>
</dbReference>
<keyword evidence="5 10" id="KW-1133">Transmembrane helix</keyword>
<comment type="subcellular location">
    <subcellularLocation>
        <location evidence="1">Cell membrane</location>
        <topology evidence="1">Multi-pass membrane protein</topology>
    </subcellularLocation>
</comment>
<evidence type="ECO:0000256" key="5">
    <source>
        <dbReference type="ARBA" id="ARBA00022989"/>
    </source>
</evidence>
<keyword evidence="4 10" id="KW-0812">Transmembrane</keyword>
<dbReference type="GO" id="GO:0006935">
    <property type="term" value="P:chemotaxis"/>
    <property type="evidence" value="ECO:0007669"/>
    <property type="project" value="InterPro"/>
</dbReference>
<evidence type="ECO:0000256" key="9">
    <source>
        <dbReference type="PROSITE-ProRule" id="PRU00284"/>
    </source>
</evidence>
<dbReference type="GO" id="GO:0004888">
    <property type="term" value="F:transmembrane signaling receptor activity"/>
    <property type="evidence" value="ECO:0007669"/>
    <property type="project" value="InterPro"/>
</dbReference>
<keyword evidence="3" id="KW-0488">Methylation</keyword>
<dbReference type="Pfam" id="PF17200">
    <property type="entry name" value="sCache_2"/>
    <property type="match status" value="1"/>
</dbReference>
<evidence type="ECO:0000259" key="11">
    <source>
        <dbReference type="PROSITE" id="PS50111"/>
    </source>
</evidence>
<dbReference type="InterPro" id="IPR033480">
    <property type="entry name" value="sCache_2"/>
</dbReference>
<dbReference type="EMBL" id="CP077093">
    <property type="protein sequence ID" value="QXI31416.1"/>
    <property type="molecule type" value="Genomic_DNA"/>
</dbReference>
<evidence type="ECO:0000256" key="3">
    <source>
        <dbReference type="ARBA" id="ARBA00022481"/>
    </source>
</evidence>
<keyword evidence="13" id="KW-1185">Reference proteome</keyword>
<keyword evidence="2" id="KW-1003">Cell membrane</keyword>